<dbReference type="GO" id="GO:0006741">
    <property type="term" value="P:NADP+ biosynthetic process"/>
    <property type="evidence" value="ECO:0007669"/>
    <property type="project" value="UniProtKB-UniRule"/>
</dbReference>
<dbReference type="PANTHER" id="PTHR20275:SF0">
    <property type="entry name" value="NAD KINASE"/>
    <property type="match status" value="1"/>
</dbReference>
<feature type="binding site" evidence="6">
    <location>
        <begin position="190"/>
        <end position="195"/>
    </location>
    <ligand>
        <name>NAD(+)</name>
        <dbReference type="ChEBI" id="CHEBI:57540"/>
    </ligand>
</feature>
<keyword evidence="6" id="KW-0067">ATP-binding</keyword>
<dbReference type="EMBL" id="DXFT01000024">
    <property type="protein sequence ID" value="HIX02753.1"/>
    <property type="molecule type" value="Genomic_DNA"/>
</dbReference>
<dbReference type="GO" id="GO:0051287">
    <property type="term" value="F:NAD binding"/>
    <property type="evidence" value="ECO:0007669"/>
    <property type="project" value="UniProtKB-ARBA"/>
</dbReference>
<comment type="similarity">
    <text evidence="6">Belongs to the NAD kinase family.</text>
</comment>
<dbReference type="GO" id="GO:0019674">
    <property type="term" value="P:NAD+ metabolic process"/>
    <property type="evidence" value="ECO:0007669"/>
    <property type="project" value="InterPro"/>
</dbReference>
<dbReference type="HAMAP" id="MF_00361">
    <property type="entry name" value="NAD_kinase"/>
    <property type="match status" value="1"/>
</dbReference>
<dbReference type="Gene3D" id="3.40.50.10330">
    <property type="entry name" value="Probable inorganic polyphosphate/atp-NAD kinase, domain 1"/>
    <property type="match status" value="1"/>
</dbReference>
<keyword evidence="3 6" id="KW-0521">NADP</keyword>
<dbReference type="SUPFAM" id="SSF111331">
    <property type="entry name" value="NAD kinase/diacylglycerol kinase-like"/>
    <property type="match status" value="1"/>
</dbReference>
<dbReference type="Proteomes" id="UP000824202">
    <property type="component" value="Unassembled WGS sequence"/>
</dbReference>
<organism evidence="7 8">
    <name type="scientific">Candidatus Odoribacter faecigallinarum</name>
    <dbReference type="NCBI Taxonomy" id="2838706"/>
    <lineage>
        <taxon>Bacteria</taxon>
        <taxon>Pseudomonadati</taxon>
        <taxon>Bacteroidota</taxon>
        <taxon>Bacteroidia</taxon>
        <taxon>Bacteroidales</taxon>
        <taxon>Odoribacteraceae</taxon>
        <taxon>Odoribacter</taxon>
    </lineage>
</organism>
<accession>A0A9D2AAM3</accession>
<evidence type="ECO:0000256" key="4">
    <source>
        <dbReference type="ARBA" id="ARBA00023027"/>
    </source>
</evidence>
<comment type="function">
    <text evidence="6">Involved in the regulation of the intracellular balance of NAD and NADP, and is a key enzyme in the biosynthesis of NADP. Catalyzes specifically the phosphorylation on 2'-hydroxyl of the adenosine moiety of NAD to yield NADP.</text>
</comment>
<dbReference type="GO" id="GO:0005524">
    <property type="term" value="F:ATP binding"/>
    <property type="evidence" value="ECO:0007669"/>
    <property type="project" value="UniProtKB-KW"/>
</dbReference>
<dbReference type="EC" id="2.7.1.23" evidence="6"/>
<dbReference type="NCBIfam" id="NF002521">
    <property type="entry name" value="PRK01911.1"/>
    <property type="match status" value="1"/>
</dbReference>
<evidence type="ECO:0000313" key="7">
    <source>
        <dbReference type="EMBL" id="HIX02753.1"/>
    </source>
</evidence>
<evidence type="ECO:0000256" key="1">
    <source>
        <dbReference type="ARBA" id="ARBA00022679"/>
    </source>
</evidence>
<dbReference type="GO" id="GO:0003951">
    <property type="term" value="F:NAD+ kinase activity"/>
    <property type="evidence" value="ECO:0007669"/>
    <property type="project" value="UniProtKB-UniRule"/>
</dbReference>
<evidence type="ECO:0000256" key="6">
    <source>
        <dbReference type="HAMAP-Rule" id="MF_00361"/>
    </source>
</evidence>
<feature type="binding site" evidence="6">
    <location>
        <position position="179"/>
    </location>
    <ligand>
        <name>NAD(+)</name>
        <dbReference type="ChEBI" id="CHEBI:57540"/>
    </ligand>
</feature>
<dbReference type="AlphaFoldDB" id="A0A9D2AAM3"/>
<evidence type="ECO:0000256" key="2">
    <source>
        <dbReference type="ARBA" id="ARBA00022777"/>
    </source>
</evidence>
<sequence>MKTVAVFAKKLNEVSLGCLKRMVELLQERGWGVACEVKLAGILEREHGYVPGFVKQFGAGELECGTVELLLSVGGDGTFLDSVEYVKGSGIPVLGVNGGRLGFLANVRAEEVEEAVACIVEGRYELEEREMLQVEVDGKKIPGVDYALNEVGIQKAATSSLLKIHAYIGDIYLTTYWADGLVVATPTGSTAYSMSGGGPIVSPDCRNVILTPICPHNLSMRPLVLPSDAEVVLKVESRSGSFILSTDSRCLPMSDACRLIVRRNGVKLHVANLPGHNYYETLRNKLKWGEDRRNEI</sequence>
<comment type="caution">
    <text evidence="7">The sequence shown here is derived from an EMBL/GenBank/DDBJ whole genome shotgun (WGS) entry which is preliminary data.</text>
</comment>
<feature type="binding site" evidence="6">
    <location>
        <begin position="149"/>
        <end position="150"/>
    </location>
    <ligand>
        <name>NAD(+)</name>
        <dbReference type="ChEBI" id="CHEBI:57540"/>
    </ligand>
</feature>
<dbReference type="InterPro" id="IPR002504">
    <property type="entry name" value="NADK"/>
</dbReference>
<comment type="cofactor">
    <cofactor evidence="6">
        <name>a divalent metal cation</name>
        <dbReference type="ChEBI" id="CHEBI:60240"/>
    </cofactor>
</comment>
<protein>
    <recommendedName>
        <fullName evidence="6">NAD kinase</fullName>
        <ecNumber evidence="6">2.7.1.23</ecNumber>
    </recommendedName>
    <alternativeName>
        <fullName evidence="6">ATP-dependent NAD kinase</fullName>
    </alternativeName>
</protein>
<dbReference type="InterPro" id="IPR017438">
    <property type="entry name" value="ATP-NAD_kinase_N"/>
</dbReference>
<keyword evidence="6" id="KW-0963">Cytoplasm</keyword>
<keyword evidence="2 6" id="KW-0418">Kinase</keyword>
<feature type="binding site" evidence="6">
    <location>
        <begin position="76"/>
        <end position="77"/>
    </location>
    <ligand>
        <name>NAD(+)</name>
        <dbReference type="ChEBI" id="CHEBI:57540"/>
    </ligand>
</feature>
<comment type="catalytic activity">
    <reaction evidence="5 6">
        <text>NAD(+) + ATP = ADP + NADP(+) + H(+)</text>
        <dbReference type="Rhea" id="RHEA:18629"/>
        <dbReference type="ChEBI" id="CHEBI:15378"/>
        <dbReference type="ChEBI" id="CHEBI:30616"/>
        <dbReference type="ChEBI" id="CHEBI:57540"/>
        <dbReference type="ChEBI" id="CHEBI:58349"/>
        <dbReference type="ChEBI" id="CHEBI:456216"/>
        <dbReference type="EC" id="2.7.1.23"/>
    </reaction>
</comment>
<dbReference type="PANTHER" id="PTHR20275">
    <property type="entry name" value="NAD KINASE"/>
    <property type="match status" value="1"/>
</dbReference>
<comment type="caution">
    <text evidence="6">Lacks conserved residue(s) required for the propagation of feature annotation.</text>
</comment>
<keyword evidence="6" id="KW-0547">Nucleotide-binding</keyword>
<comment type="subcellular location">
    <subcellularLocation>
        <location evidence="6">Cytoplasm</location>
    </subcellularLocation>
</comment>
<evidence type="ECO:0000313" key="8">
    <source>
        <dbReference type="Proteomes" id="UP000824202"/>
    </source>
</evidence>
<evidence type="ECO:0000256" key="3">
    <source>
        <dbReference type="ARBA" id="ARBA00022857"/>
    </source>
</evidence>
<dbReference type="GO" id="GO:0005737">
    <property type="term" value="C:cytoplasm"/>
    <property type="evidence" value="ECO:0007669"/>
    <property type="project" value="UniProtKB-SubCell"/>
</dbReference>
<keyword evidence="1 6" id="KW-0808">Transferase</keyword>
<feature type="active site" description="Proton acceptor" evidence="6">
    <location>
        <position position="76"/>
    </location>
</feature>
<evidence type="ECO:0000256" key="5">
    <source>
        <dbReference type="ARBA" id="ARBA00047925"/>
    </source>
</evidence>
<name>A0A9D2AAM3_9BACT</name>
<dbReference type="Gene3D" id="2.60.200.30">
    <property type="entry name" value="Probable inorganic polyphosphate/atp-NAD kinase, domain 2"/>
    <property type="match status" value="1"/>
</dbReference>
<dbReference type="InterPro" id="IPR016064">
    <property type="entry name" value="NAD/diacylglycerol_kinase_sf"/>
</dbReference>
<reference evidence="7" key="2">
    <citation type="submission" date="2021-04" db="EMBL/GenBank/DDBJ databases">
        <authorList>
            <person name="Gilroy R."/>
        </authorList>
    </citation>
    <scope>NUCLEOTIDE SEQUENCE</scope>
    <source>
        <strain evidence="7">23274</strain>
    </source>
</reference>
<reference evidence="7" key="1">
    <citation type="journal article" date="2021" name="PeerJ">
        <title>Extensive microbial diversity within the chicken gut microbiome revealed by metagenomics and culture.</title>
        <authorList>
            <person name="Gilroy R."/>
            <person name="Ravi A."/>
            <person name="Getino M."/>
            <person name="Pursley I."/>
            <person name="Horton D.L."/>
            <person name="Alikhan N.F."/>
            <person name="Baker D."/>
            <person name="Gharbi K."/>
            <person name="Hall N."/>
            <person name="Watson M."/>
            <person name="Adriaenssens E.M."/>
            <person name="Foster-Nyarko E."/>
            <person name="Jarju S."/>
            <person name="Secka A."/>
            <person name="Antonio M."/>
            <person name="Oren A."/>
            <person name="Chaudhuri R.R."/>
            <person name="La Ragione R."/>
            <person name="Hildebrand F."/>
            <person name="Pallen M.J."/>
        </authorList>
    </citation>
    <scope>NUCLEOTIDE SEQUENCE</scope>
    <source>
        <strain evidence="7">23274</strain>
    </source>
</reference>
<dbReference type="GO" id="GO:0046872">
    <property type="term" value="F:metal ion binding"/>
    <property type="evidence" value="ECO:0007669"/>
    <property type="project" value="UniProtKB-UniRule"/>
</dbReference>
<keyword evidence="4 6" id="KW-0520">NAD</keyword>
<proteinExistence type="inferred from homology"/>
<dbReference type="Pfam" id="PF01513">
    <property type="entry name" value="NAD_kinase"/>
    <property type="match status" value="1"/>
</dbReference>
<gene>
    <name evidence="6" type="primary">nadK</name>
    <name evidence="7" type="ORF">H9863_01370</name>
</gene>
<dbReference type="InterPro" id="IPR017437">
    <property type="entry name" value="ATP-NAD_kinase_PpnK-typ_C"/>
</dbReference>
<dbReference type="Pfam" id="PF20143">
    <property type="entry name" value="NAD_kinase_C"/>
    <property type="match status" value="1"/>
</dbReference>